<dbReference type="Gene3D" id="3.90.550.50">
    <property type="match status" value="1"/>
</dbReference>
<dbReference type="Proteomes" id="UP001283361">
    <property type="component" value="Unassembled WGS sequence"/>
</dbReference>
<evidence type="ECO:0000256" key="7">
    <source>
        <dbReference type="ARBA" id="ARBA00022989"/>
    </source>
</evidence>
<dbReference type="InterPro" id="IPR002659">
    <property type="entry name" value="Glyco_trans_31"/>
</dbReference>
<dbReference type="AlphaFoldDB" id="A0AAE0Y5H0"/>
<dbReference type="GO" id="GO:0000139">
    <property type="term" value="C:Golgi membrane"/>
    <property type="evidence" value="ECO:0007669"/>
    <property type="project" value="UniProtKB-SubCell"/>
</dbReference>
<evidence type="ECO:0000256" key="4">
    <source>
        <dbReference type="ARBA" id="ARBA00022679"/>
    </source>
</evidence>
<evidence type="ECO:0000313" key="12">
    <source>
        <dbReference type="Proteomes" id="UP001283361"/>
    </source>
</evidence>
<dbReference type="PANTHER" id="PTHR11214:SF376">
    <property type="entry name" value="HEXOSYLTRANSFERASE"/>
    <property type="match status" value="1"/>
</dbReference>
<evidence type="ECO:0000256" key="6">
    <source>
        <dbReference type="ARBA" id="ARBA00022968"/>
    </source>
</evidence>
<keyword evidence="6 10" id="KW-0735">Signal-anchor</keyword>
<proteinExistence type="inferred from homology"/>
<gene>
    <name evidence="11" type="ORF">RRG08_026867</name>
</gene>
<evidence type="ECO:0000256" key="3">
    <source>
        <dbReference type="ARBA" id="ARBA00022676"/>
    </source>
</evidence>
<dbReference type="EMBL" id="JAWDGP010006885">
    <property type="protein sequence ID" value="KAK3733753.1"/>
    <property type="molecule type" value="Genomic_DNA"/>
</dbReference>
<dbReference type="GO" id="GO:0006493">
    <property type="term" value="P:protein O-linked glycosylation"/>
    <property type="evidence" value="ECO:0007669"/>
    <property type="project" value="TreeGrafter"/>
</dbReference>
<reference evidence="11" key="1">
    <citation type="journal article" date="2023" name="G3 (Bethesda)">
        <title>A reference genome for the long-term kleptoplast-retaining sea slug Elysia crispata morphotype clarki.</title>
        <authorList>
            <person name="Eastman K.E."/>
            <person name="Pendleton A.L."/>
            <person name="Shaikh M.A."/>
            <person name="Suttiyut T."/>
            <person name="Ogas R."/>
            <person name="Tomko P."/>
            <person name="Gavelis G."/>
            <person name="Widhalm J.R."/>
            <person name="Wisecaver J.H."/>
        </authorList>
    </citation>
    <scope>NUCLEOTIDE SEQUENCE</scope>
    <source>
        <strain evidence="11">ECLA1</strain>
    </source>
</reference>
<evidence type="ECO:0000313" key="11">
    <source>
        <dbReference type="EMBL" id="KAK3733753.1"/>
    </source>
</evidence>
<comment type="similarity">
    <text evidence="2 10">Belongs to the glycosyltransferase 31 family.</text>
</comment>
<dbReference type="GO" id="GO:0016758">
    <property type="term" value="F:hexosyltransferase activity"/>
    <property type="evidence" value="ECO:0007669"/>
    <property type="project" value="InterPro"/>
</dbReference>
<sequence>MTSNTMISIQAKNRRAYLSHLPVQALSLAMVVLCLVLIVRLVCHPRVKLVFVQVQDESNIDRLMNVITDQREKIRELSQNFKALQHCSQDMPALKYPKHASDDLTGVLIGTNDSCGNTSSLDAVILVHSAASHFSRRDRYRSAYCDSSSPHKLKVVFLIGHVRDANLQINLEIENRKHGDTLIGTFMDTYQNLTLKAVMGYRWAAEHCKGAKMIIKMDDDVFFNVEKFFNSFWYKHQQRNPRGQRRSIFCNVWENAKVGRTGKWKVGKDLYANNTYYFPYCAGFFIIITTDLLTPMYQAAKTIDFFWIDDVFMYGMVPDALGGIRFWQIGLKSRQITETYKNYKKCKEKDKLSGCSYWAVLTDGDKLFDSEQNELKKYKKSLKPV</sequence>
<keyword evidence="5 10" id="KW-0812">Transmembrane</keyword>
<accession>A0AAE0Y5H0</accession>
<dbReference type="Pfam" id="PF01762">
    <property type="entry name" value="Galactosyl_T"/>
    <property type="match status" value="1"/>
</dbReference>
<comment type="caution">
    <text evidence="11">The sequence shown here is derived from an EMBL/GenBank/DDBJ whole genome shotgun (WGS) entry which is preliminary data.</text>
</comment>
<evidence type="ECO:0000256" key="5">
    <source>
        <dbReference type="ARBA" id="ARBA00022692"/>
    </source>
</evidence>
<comment type="subcellular location">
    <subcellularLocation>
        <location evidence="1 10">Golgi apparatus membrane</location>
        <topology evidence="1 10">Single-pass type II membrane protein</topology>
    </subcellularLocation>
</comment>
<feature type="transmembrane region" description="Helical" evidence="10">
    <location>
        <begin position="21"/>
        <end position="42"/>
    </location>
</feature>
<evidence type="ECO:0000256" key="2">
    <source>
        <dbReference type="ARBA" id="ARBA00008661"/>
    </source>
</evidence>
<keyword evidence="3 10" id="KW-0328">Glycosyltransferase</keyword>
<evidence type="ECO:0000256" key="8">
    <source>
        <dbReference type="ARBA" id="ARBA00023034"/>
    </source>
</evidence>
<keyword evidence="8 10" id="KW-0333">Golgi apparatus</keyword>
<evidence type="ECO:0000256" key="10">
    <source>
        <dbReference type="RuleBase" id="RU363063"/>
    </source>
</evidence>
<dbReference type="PANTHER" id="PTHR11214">
    <property type="entry name" value="BETA-1,3-N-ACETYLGLUCOSAMINYLTRANSFERASE"/>
    <property type="match status" value="1"/>
</dbReference>
<dbReference type="EC" id="2.4.1.-" evidence="10"/>
<evidence type="ECO:0000256" key="1">
    <source>
        <dbReference type="ARBA" id="ARBA00004323"/>
    </source>
</evidence>
<organism evidence="11 12">
    <name type="scientific">Elysia crispata</name>
    <name type="common">lettuce slug</name>
    <dbReference type="NCBI Taxonomy" id="231223"/>
    <lineage>
        <taxon>Eukaryota</taxon>
        <taxon>Metazoa</taxon>
        <taxon>Spiralia</taxon>
        <taxon>Lophotrochozoa</taxon>
        <taxon>Mollusca</taxon>
        <taxon>Gastropoda</taxon>
        <taxon>Heterobranchia</taxon>
        <taxon>Euthyneura</taxon>
        <taxon>Panpulmonata</taxon>
        <taxon>Sacoglossa</taxon>
        <taxon>Placobranchoidea</taxon>
        <taxon>Plakobranchidae</taxon>
        <taxon>Elysia</taxon>
    </lineage>
</organism>
<keyword evidence="9 10" id="KW-0472">Membrane</keyword>
<evidence type="ECO:0000256" key="9">
    <source>
        <dbReference type="ARBA" id="ARBA00023136"/>
    </source>
</evidence>
<name>A0AAE0Y5H0_9GAST</name>
<protein>
    <recommendedName>
        <fullName evidence="10">Hexosyltransferase</fullName>
        <ecNumber evidence="10">2.4.1.-</ecNumber>
    </recommendedName>
</protein>
<keyword evidence="12" id="KW-1185">Reference proteome</keyword>
<keyword evidence="7 10" id="KW-1133">Transmembrane helix</keyword>
<keyword evidence="4" id="KW-0808">Transferase</keyword>